<dbReference type="CDD" id="cd00077">
    <property type="entry name" value="HDc"/>
    <property type="match status" value="1"/>
</dbReference>
<keyword evidence="5" id="KW-0472">Membrane</keyword>
<keyword evidence="5" id="KW-1003">Cell membrane</keyword>
<dbReference type="InterPro" id="IPR006675">
    <property type="entry name" value="HDIG_dom"/>
</dbReference>
<evidence type="ECO:0000256" key="3">
    <source>
        <dbReference type="ARBA" id="ARBA00022801"/>
    </source>
</evidence>
<comment type="subcellular location">
    <subcellularLocation>
        <location evidence="5">Cell membrane</location>
        <topology evidence="5">Single-pass membrane protein</topology>
    </subcellularLocation>
</comment>
<keyword evidence="4 5" id="KW-0694">RNA-binding</keyword>
<sequence>MILIGGIVAGIIVGFVLGFFYFKLIHKKNIEEAYGTREKIIEEARREAANIRKQGEIQAKDYWFKERRKFEKETYEIRKELDREKKKLEEKENQLEKKNEALSRKERDLKNFEMELKERERVLKAKEERLNELLEEEARRLEEVARLTREEAKQELLRSLEQQARYEAAQLIYRIREEAKEKAEKEAREIVVQAIQRVATPLVQENTITVVPIPSDDLKGRIIGREGRNIRAFESATGVEVIIDDTPEAVILSSFDPIRREKAKLALEKLIQDGRIHPARIEEVVQKVEEEFEDHLKVIGEEAMVELGLGGFHVELLRLVGKMKFRTSYGQNLLQHSKEVAYIAGIMAGELGLSVELARRAGLLHDIGKTADESYEGPHALVGAQIAKKFGENDLIVNAIASHHGEEDAKSPIAVLVQAADAISGARPGARRESIEAYIKRIEKLEEIAAGYTGVEKAYALQAGREIRIIVEADKVSDTDAFNLAKQIAQKIEEEIDFPGQIKVTVIRETRAVEYAR</sequence>
<organism evidence="9">
    <name type="scientific">candidate division WOR-3 bacterium</name>
    <dbReference type="NCBI Taxonomy" id="2052148"/>
    <lineage>
        <taxon>Bacteria</taxon>
        <taxon>Bacteria division WOR-3</taxon>
    </lineage>
</organism>
<dbReference type="Gene3D" id="3.30.1370.10">
    <property type="entry name" value="K Homology domain, type 1"/>
    <property type="match status" value="1"/>
</dbReference>
<dbReference type="CDD" id="cd22431">
    <property type="entry name" value="KH-I_RNaseY"/>
    <property type="match status" value="1"/>
</dbReference>
<dbReference type="GO" id="GO:0003723">
    <property type="term" value="F:RNA binding"/>
    <property type="evidence" value="ECO:0007669"/>
    <property type="project" value="UniProtKB-UniRule"/>
</dbReference>
<comment type="function">
    <text evidence="5">Endoribonuclease that initiates mRNA decay.</text>
</comment>
<keyword evidence="7" id="KW-0175">Coiled coil</keyword>
<dbReference type="HAMAP" id="MF_00335">
    <property type="entry name" value="RNase_Y"/>
    <property type="match status" value="1"/>
</dbReference>
<feature type="domain" description="HD" evidence="8">
    <location>
        <begin position="333"/>
        <end position="426"/>
    </location>
</feature>
<proteinExistence type="inferred from homology"/>
<dbReference type="GO" id="GO:0006402">
    <property type="term" value="P:mRNA catabolic process"/>
    <property type="evidence" value="ECO:0007669"/>
    <property type="project" value="UniProtKB-UniRule"/>
</dbReference>
<dbReference type="GO" id="GO:0005886">
    <property type="term" value="C:plasma membrane"/>
    <property type="evidence" value="ECO:0007669"/>
    <property type="project" value="UniProtKB-SubCell"/>
</dbReference>
<dbReference type="PANTHER" id="PTHR12826:SF15">
    <property type="entry name" value="RIBONUCLEASE Y"/>
    <property type="match status" value="1"/>
</dbReference>
<dbReference type="PROSITE" id="PS51831">
    <property type="entry name" value="HD"/>
    <property type="match status" value="1"/>
</dbReference>
<dbReference type="SMART" id="SM00471">
    <property type="entry name" value="HDc"/>
    <property type="match status" value="1"/>
</dbReference>
<dbReference type="Pfam" id="PF00013">
    <property type="entry name" value="KH_1"/>
    <property type="match status" value="1"/>
</dbReference>
<dbReference type="PROSITE" id="PS50084">
    <property type="entry name" value="KH_TYPE_1"/>
    <property type="match status" value="1"/>
</dbReference>
<evidence type="ECO:0000313" key="9">
    <source>
        <dbReference type="EMBL" id="HDL60103.1"/>
    </source>
</evidence>
<dbReference type="Pfam" id="PF12072">
    <property type="entry name" value="RNase_Y_N"/>
    <property type="match status" value="1"/>
</dbReference>
<dbReference type="SMART" id="SM00322">
    <property type="entry name" value="KH"/>
    <property type="match status" value="1"/>
</dbReference>
<dbReference type="EC" id="3.1.-.-" evidence="5 6"/>
<dbReference type="AlphaFoldDB" id="A0A7V0LTQ4"/>
<dbReference type="InterPro" id="IPR022711">
    <property type="entry name" value="RNase_Y_N"/>
</dbReference>
<dbReference type="InterPro" id="IPR036612">
    <property type="entry name" value="KH_dom_type_1_sf"/>
</dbReference>
<dbReference type="GO" id="GO:0004521">
    <property type="term" value="F:RNA endonuclease activity"/>
    <property type="evidence" value="ECO:0007669"/>
    <property type="project" value="UniProtKB-UniRule"/>
</dbReference>
<gene>
    <name evidence="5 9" type="primary">rny</name>
    <name evidence="9" type="ORF">ENH14_01465</name>
</gene>
<keyword evidence="2 5" id="KW-0255">Endonuclease</keyword>
<evidence type="ECO:0000256" key="5">
    <source>
        <dbReference type="HAMAP-Rule" id="MF_00335"/>
    </source>
</evidence>
<evidence type="ECO:0000256" key="4">
    <source>
        <dbReference type="ARBA" id="ARBA00022884"/>
    </source>
</evidence>
<dbReference type="SUPFAM" id="SSF54791">
    <property type="entry name" value="Eukaryotic type KH-domain (KH-domain type I)"/>
    <property type="match status" value="1"/>
</dbReference>
<dbReference type="InterPro" id="IPR006674">
    <property type="entry name" value="HD_domain"/>
</dbReference>
<dbReference type="Gene3D" id="1.10.3210.10">
    <property type="entry name" value="Hypothetical protein af1432"/>
    <property type="match status" value="1"/>
</dbReference>
<dbReference type="SUPFAM" id="SSF109604">
    <property type="entry name" value="HD-domain/PDEase-like"/>
    <property type="match status" value="1"/>
</dbReference>
<evidence type="ECO:0000259" key="8">
    <source>
        <dbReference type="PROSITE" id="PS51831"/>
    </source>
</evidence>
<reference evidence="9" key="1">
    <citation type="journal article" date="2020" name="mSystems">
        <title>Genome- and Community-Level Interaction Insights into Carbon Utilization and Element Cycling Functions of Hydrothermarchaeota in Hydrothermal Sediment.</title>
        <authorList>
            <person name="Zhou Z."/>
            <person name="Liu Y."/>
            <person name="Xu W."/>
            <person name="Pan J."/>
            <person name="Luo Z.H."/>
            <person name="Li M."/>
        </authorList>
    </citation>
    <scope>NUCLEOTIDE SEQUENCE [LARGE SCALE GENOMIC DNA]</scope>
    <source>
        <strain evidence="9">HyVt-28</strain>
    </source>
</reference>
<evidence type="ECO:0000256" key="1">
    <source>
        <dbReference type="ARBA" id="ARBA00022722"/>
    </source>
</evidence>
<keyword evidence="5" id="KW-1133">Transmembrane helix</keyword>
<comment type="similarity">
    <text evidence="5">Belongs to the RNase Y family.</text>
</comment>
<keyword evidence="1 5" id="KW-0540">Nuclease</keyword>
<dbReference type="PANTHER" id="PTHR12826">
    <property type="entry name" value="RIBONUCLEASE Y"/>
    <property type="match status" value="1"/>
</dbReference>
<dbReference type="NCBIfam" id="TIGR03319">
    <property type="entry name" value="RNase_Y"/>
    <property type="match status" value="1"/>
</dbReference>
<dbReference type="Proteomes" id="UP000886381">
    <property type="component" value="Unassembled WGS sequence"/>
</dbReference>
<name>A0A7V0LTQ4_UNCW3</name>
<feature type="transmembrane region" description="Helical" evidence="5">
    <location>
        <begin position="6"/>
        <end position="24"/>
    </location>
</feature>
<comment type="caution">
    <text evidence="9">The sequence shown here is derived from an EMBL/GenBank/DDBJ whole genome shotgun (WGS) entry which is preliminary data.</text>
</comment>
<dbReference type="InterPro" id="IPR004087">
    <property type="entry name" value="KH_dom"/>
</dbReference>
<evidence type="ECO:0000256" key="2">
    <source>
        <dbReference type="ARBA" id="ARBA00022759"/>
    </source>
</evidence>
<protein>
    <recommendedName>
        <fullName evidence="5 6">Ribonuclease Y</fullName>
        <shortName evidence="5">RNase Y</shortName>
        <ecNumber evidence="5 6">3.1.-.-</ecNumber>
    </recommendedName>
</protein>
<accession>A0A7V0LTQ4</accession>
<dbReference type="InterPro" id="IPR017705">
    <property type="entry name" value="Ribonuclease_Y"/>
</dbReference>
<feature type="coiled-coil region" evidence="7">
    <location>
        <begin position="71"/>
        <end position="169"/>
    </location>
</feature>
<dbReference type="EMBL" id="DRDR01000065">
    <property type="protein sequence ID" value="HDL60103.1"/>
    <property type="molecule type" value="Genomic_DNA"/>
</dbReference>
<dbReference type="InterPro" id="IPR003607">
    <property type="entry name" value="HD/PDEase_dom"/>
</dbReference>
<dbReference type="FunFam" id="1.10.3210.10:FF:000013">
    <property type="entry name" value="Ribonuclease Y"/>
    <property type="match status" value="1"/>
</dbReference>
<keyword evidence="3 5" id="KW-0378">Hydrolase</keyword>
<dbReference type="Pfam" id="PF01966">
    <property type="entry name" value="HD"/>
    <property type="match status" value="1"/>
</dbReference>
<dbReference type="InterPro" id="IPR004088">
    <property type="entry name" value="KH_dom_type_1"/>
</dbReference>
<evidence type="ECO:0000256" key="6">
    <source>
        <dbReference type="NCBIfam" id="TIGR03319"/>
    </source>
</evidence>
<keyword evidence="5" id="KW-0812">Transmembrane</keyword>
<dbReference type="NCBIfam" id="TIGR00277">
    <property type="entry name" value="HDIG"/>
    <property type="match status" value="1"/>
</dbReference>
<evidence type="ECO:0000256" key="7">
    <source>
        <dbReference type="SAM" id="Coils"/>
    </source>
</evidence>
<dbReference type="GO" id="GO:0016787">
    <property type="term" value="F:hydrolase activity"/>
    <property type="evidence" value="ECO:0007669"/>
    <property type="project" value="UniProtKB-KW"/>
</dbReference>